<dbReference type="PANTHER" id="PTHR46591">
    <property type="entry name" value="ZINC FINGER FYVE DOMAIN-CONTAINING PROTEIN 26"/>
    <property type="match status" value="1"/>
</dbReference>
<keyword evidence="2" id="KW-0479">Metal-binding</keyword>
<evidence type="ECO:0000256" key="4">
    <source>
        <dbReference type="ARBA" id="ARBA00022833"/>
    </source>
</evidence>
<dbReference type="InterPro" id="IPR013083">
    <property type="entry name" value="Znf_RING/FYVE/PHD"/>
</dbReference>
<keyword evidence="4" id="KW-0862">Zinc</keyword>
<dbReference type="InterPro" id="IPR057946">
    <property type="entry name" value="TPR_ZFYVE26"/>
</dbReference>
<accession>A7RIS9</accession>
<feature type="domain" description="FYVE-type" evidence="6">
    <location>
        <begin position="3"/>
        <end position="62"/>
    </location>
</feature>
<reference evidence="7 8" key="1">
    <citation type="journal article" date="2007" name="Science">
        <title>Sea anemone genome reveals ancestral eumetazoan gene repertoire and genomic organization.</title>
        <authorList>
            <person name="Putnam N.H."/>
            <person name="Srivastava M."/>
            <person name="Hellsten U."/>
            <person name="Dirks B."/>
            <person name="Chapman J."/>
            <person name="Salamov A."/>
            <person name="Terry A."/>
            <person name="Shapiro H."/>
            <person name="Lindquist E."/>
            <person name="Kapitonov V.V."/>
            <person name="Jurka J."/>
            <person name="Genikhovich G."/>
            <person name="Grigoriev I.V."/>
            <person name="Lucas S.M."/>
            <person name="Steele R.E."/>
            <person name="Finnerty J.R."/>
            <person name="Technau U."/>
            <person name="Martindale M.Q."/>
            <person name="Rokhsar D.S."/>
        </authorList>
    </citation>
    <scope>NUCLEOTIDE SEQUENCE [LARGE SCALE GENOMIC DNA]</scope>
    <source>
        <strain evidence="8">CH2 X CH6</strain>
    </source>
</reference>
<keyword evidence="8" id="KW-1185">Reference proteome</keyword>
<dbReference type="eggNOG" id="KOG1811">
    <property type="taxonomic scope" value="Eukaryota"/>
</dbReference>
<dbReference type="InParanoid" id="A7RIS9"/>
<dbReference type="GO" id="GO:0000281">
    <property type="term" value="P:mitotic cytokinesis"/>
    <property type="evidence" value="ECO:0007669"/>
    <property type="project" value="InterPro"/>
</dbReference>
<proteinExistence type="predicted"/>
<dbReference type="EMBL" id="DS469513">
    <property type="protein sequence ID" value="EDO48452.1"/>
    <property type="molecule type" value="Genomic_DNA"/>
</dbReference>
<evidence type="ECO:0000259" key="6">
    <source>
        <dbReference type="PROSITE" id="PS50178"/>
    </source>
</evidence>
<dbReference type="GO" id="GO:0000724">
    <property type="term" value="P:double-strand break repair via homologous recombination"/>
    <property type="evidence" value="ECO:0007669"/>
    <property type="project" value="InterPro"/>
</dbReference>
<dbReference type="Pfam" id="PF01363">
    <property type="entry name" value="FYVE"/>
    <property type="match status" value="1"/>
</dbReference>
<dbReference type="PhylomeDB" id="A7RIS9"/>
<evidence type="ECO:0000256" key="2">
    <source>
        <dbReference type="ARBA" id="ARBA00022723"/>
    </source>
</evidence>
<evidence type="ECO:0000313" key="7">
    <source>
        <dbReference type="EMBL" id="EDO48452.1"/>
    </source>
</evidence>
<dbReference type="InterPro" id="IPR000306">
    <property type="entry name" value="Znf_FYVE"/>
</dbReference>
<dbReference type="Pfam" id="PF25569">
    <property type="entry name" value="TPR_ZFYVE26"/>
    <property type="match status" value="1"/>
</dbReference>
<dbReference type="OMA" id="ENERCEF"/>
<dbReference type="PROSITE" id="PS50178">
    <property type="entry name" value="ZF_FYVE"/>
    <property type="match status" value="1"/>
</dbReference>
<keyword evidence="1" id="KW-0597">Phosphoprotein</keyword>
<gene>
    <name evidence="7" type="ORF">NEMVEDRAFT_v1g178508</name>
</gene>
<dbReference type="SMART" id="SM00064">
    <property type="entry name" value="FYVE"/>
    <property type="match status" value="1"/>
</dbReference>
<dbReference type="InterPro" id="IPR017455">
    <property type="entry name" value="Znf_FYVE-rel"/>
</dbReference>
<evidence type="ECO:0000313" key="8">
    <source>
        <dbReference type="Proteomes" id="UP000001593"/>
    </source>
</evidence>
<dbReference type="SUPFAM" id="SSF57903">
    <property type="entry name" value="FYVE/PHD zinc finger"/>
    <property type="match status" value="1"/>
</dbReference>
<dbReference type="GO" id="GO:0032266">
    <property type="term" value="F:phosphatidylinositol-3-phosphate binding"/>
    <property type="evidence" value="ECO:0007669"/>
    <property type="project" value="InterPro"/>
</dbReference>
<sequence>MPDAQATACVICTEPFGMFNRRHHCRRCGRVVCSVCSPHSCVVHGYGKALVRVCSTCYERIYRSMAQESLTGSFTGSSYAHEQEAEDETPEIQWKLQLDPAANAAVREQFYYEQAPSSSLCMAILDLYSDNSACGRLILELCNTLSQILVPLLPGVRNEELDHNLIISMIRYLLFNAKLKMIKAGETQGLELCDTYLGHVDLMKFLVESNCGDIPSLQDLLHPESARRLRDRFIEDERLSLAMEVSTKCGLDPSGVWAAAGFASLSCGDFAAAREKFARCIKKVLDIIQTSPLISFTQVTVTPWLIPPQPTYNWLFMWICYYFLLAVLLCQTVSPGSFLDSRRFDECLYYLSAYGSSSAVVSFYVRHGHVKLACRYILDKKCSAEVFVESLLMRLVSRGSLSVLKSQLELTDPTLHSWVPYMTAACRYLHKKGYLNLLYDLQLFMRDYFRAAQTCIRFYESGATSYVELHSRLEHLNKACRHIEAIIAEKRPSGSKRNKEDSPNVPLTLSDLNNHLNTINLQVEVTKFMHKCAADAGSTSQLSPGDDGRLPTLFGNGQMRGEVATQVLLAGTSIQDGFTLTCRIIQDYNLPAARVYINTGRALARQYRYQHIQQLLRCVSDTGLVTDKCHDEIILACVRIISSDDSQTKHVDSLIRLLRNDSNKVNAYLLCGKLRSAYLIAVKEKRVEAIEQIAEEAMKVGQKKTLELCKKWLAQYQTMQESQHRKPEPKR</sequence>
<protein>
    <recommendedName>
        <fullName evidence="6">FYVE-type domain-containing protein</fullName>
    </recommendedName>
</protein>
<dbReference type="InterPro" id="IPR028730">
    <property type="entry name" value="ZFYVE26"/>
</dbReference>
<evidence type="ECO:0000256" key="1">
    <source>
        <dbReference type="ARBA" id="ARBA00022553"/>
    </source>
</evidence>
<dbReference type="HOGENOM" id="CLU_362161_0_0_1"/>
<dbReference type="Proteomes" id="UP000001593">
    <property type="component" value="Unassembled WGS sequence"/>
</dbReference>
<evidence type="ECO:0000256" key="5">
    <source>
        <dbReference type="PROSITE-ProRule" id="PRU00091"/>
    </source>
</evidence>
<dbReference type="STRING" id="45351.A7RIS9"/>
<keyword evidence="3 5" id="KW-0863">Zinc-finger</keyword>
<dbReference type="InterPro" id="IPR011011">
    <property type="entry name" value="Znf_FYVE_PHD"/>
</dbReference>
<evidence type="ECO:0000256" key="3">
    <source>
        <dbReference type="ARBA" id="ARBA00022771"/>
    </source>
</evidence>
<organism evidence="7 8">
    <name type="scientific">Nematostella vectensis</name>
    <name type="common">Starlet sea anemone</name>
    <dbReference type="NCBI Taxonomy" id="45351"/>
    <lineage>
        <taxon>Eukaryota</taxon>
        <taxon>Metazoa</taxon>
        <taxon>Cnidaria</taxon>
        <taxon>Anthozoa</taxon>
        <taxon>Hexacorallia</taxon>
        <taxon>Actiniaria</taxon>
        <taxon>Edwardsiidae</taxon>
        <taxon>Nematostella</taxon>
    </lineage>
</organism>
<dbReference type="PANTHER" id="PTHR46591:SF1">
    <property type="entry name" value="ZINC FINGER FYVE DOMAIN-CONTAINING PROTEIN 26"/>
    <property type="match status" value="1"/>
</dbReference>
<dbReference type="AlphaFoldDB" id="A7RIS9"/>
<dbReference type="GO" id="GO:0008270">
    <property type="term" value="F:zinc ion binding"/>
    <property type="evidence" value="ECO:0007669"/>
    <property type="project" value="UniProtKB-KW"/>
</dbReference>
<name>A7RIS9_NEMVE</name>
<dbReference type="Gene3D" id="3.30.40.10">
    <property type="entry name" value="Zinc/RING finger domain, C3HC4 (zinc finger)"/>
    <property type="match status" value="1"/>
</dbReference>